<dbReference type="AlphaFoldDB" id="A0A2N5IUZ3"/>
<sequence length="1057" mass="111648">MGKSWMSVVAVAASAAMLGAISIAPANAVSDVNLDAAGSASGSASTSSVNAFQTQAIDDSTVADAMPDNPDAALPDKVSADIPDDATVVSENHAVTANGELKDIETGETVTDPNLVGTEDKQPDPLAKTDGESFIPVQADEVKQKVEEVKGAAAVGGETASDSSSADSSDDSAGTDADETTGTAGIASDKQSTQSSVKLASLQNNDYGAHWGTYNDTQAFFDANNNLFVQQAKGVIDVSTYQGTIDWQAAKNAGVEGAIIRISYGWDNGFDTQALRNISECKRLGIPFGVYSYSYAYDSATAANEGNDIVKLLKQAGVNPGDLSYPVFYDLERWSWTGHTPPTDPNVYDGIVNTWYSKLKAAGYNNLGVYSYTSYLNSSLNKASIHAKTRWVAQYGSTMGFTSWPTNDRGWQYTSGGSIAGISGSVDLNAFGYKEYQAAVDVRTLNTVSVADGAYYINAVAEDSSGVEIADGDVSDGAVTRLWQADGGSNQRFVFTKQSDGSFEIKNQASGKVLDVANGVPGNGAVVRQWSANGSAAQHWFIRDSGEGYYLQSALGNYVLDLAGGSTANGTVARLYAPNGTVAQKFMMASAGVNVPSGTVVVRSGLSASLLFDVRGESVSAGARIQTWSWSKSDSQVFSLQSVGNGVVVISNVHSGKVLEAAGGGVSDGTAVQQWWSNGTLAQHWMMQDAGDGYVSFRNARSGKVIDVPNASTAKGAGLQLWSASGSNAQRWNVVEQKDSRGRLDDLALKNRDVLKDGSYRVSSHGSQAVLDVSNGSSSDGANVQLWRWAGVDQQLWRVSHDAKGYVTLTNVRSGKVLDVSNGVAAAGTNVQQWSSAGAWAQKWIAVPDSDGMVRLVSGLDERVVLDADAARTANGTNVHVWSAAGSDSQRWWFIATKGTRDSLDDFAAVHFNDLKDGVYSLSSHGSQAVLDVSNGSSSDGANVQLWRWAGVDQQLWRVSHDAKGYVTLTNVRSGKVLDVSNGVAAAGTNVQQWSSAGAWAQKWIAVKTEDGSYRFVSGLSKSLSLDADCAKTTNGTNIHLWVSSNDPAQRWTLIPR</sequence>
<dbReference type="GO" id="GO:0003796">
    <property type="term" value="F:lysozyme activity"/>
    <property type="evidence" value="ECO:0007669"/>
    <property type="project" value="InterPro"/>
</dbReference>
<dbReference type="InterPro" id="IPR017853">
    <property type="entry name" value="GH"/>
</dbReference>
<feature type="chain" id="PRO_5014917801" evidence="3">
    <location>
        <begin position="29"/>
        <end position="1057"/>
    </location>
</feature>
<dbReference type="InterPro" id="IPR035992">
    <property type="entry name" value="Ricin_B-like_lectins"/>
</dbReference>
<organism evidence="5 7">
    <name type="scientific">Bifidobacterium imperatoris</name>
    <dbReference type="NCBI Taxonomy" id="2020965"/>
    <lineage>
        <taxon>Bacteria</taxon>
        <taxon>Bacillati</taxon>
        <taxon>Actinomycetota</taxon>
        <taxon>Actinomycetes</taxon>
        <taxon>Bifidobacteriales</taxon>
        <taxon>Bifidobacteriaceae</taxon>
        <taxon>Bifidobacterium</taxon>
    </lineage>
</organism>
<keyword evidence="8" id="KW-1185">Reference proteome</keyword>
<dbReference type="PANTHER" id="PTHR34135:SF2">
    <property type="entry name" value="LYSOZYME"/>
    <property type="match status" value="1"/>
</dbReference>
<dbReference type="Gene3D" id="2.80.10.50">
    <property type="match status" value="8"/>
</dbReference>
<feature type="region of interest" description="Disordered" evidence="2">
    <location>
        <begin position="96"/>
        <end position="132"/>
    </location>
</feature>
<dbReference type="CDD" id="cd00161">
    <property type="entry name" value="beta-trefoil_Ricin-like"/>
    <property type="match status" value="4"/>
</dbReference>
<dbReference type="Proteomes" id="UP000234855">
    <property type="component" value="Unassembled WGS sequence"/>
</dbReference>
<dbReference type="GO" id="GO:0016998">
    <property type="term" value="P:cell wall macromolecule catabolic process"/>
    <property type="evidence" value="ECO:0007669"/>
    <property type="project" value="InterPro"/>
</dbReference>
<proteinExistence type="inferred from homology"/>
<evidence type="ECO:0000256" key="2">
    <source>
        <dbReference type="SAM" id="MobiDB-lite"/>
    </source>
</evidence>
<dbReference type="GO" id="GO:0009253">
    <property type="term" value="P:peptidoglycan catabolic process"/>
    <property type="evidence" value="ECO:0007669"/>
    <property type="project" value="InterPro"/>
</dbReference>
<protein>
    <submittedName>
        <fullName evidence="5">1,4-beta-N-acetylmuramidase</fullName>
    </submittedName>
    <submittedName>
        <fullName evidence="6">RICIN domain-containing protein</fullName>
    </submittedName>
</protein>
<dbReference type="Pfam" id="PF14200">
    <property type="entry name" value="RicinB_lectin_2"/>
    <property type="match status" value="5"/>
</dbReference>
<dbReference type="Pfam" id="PF01183">
    <property type="entry name" value="Glyco_hydro_25"/>
    <property type="match status" value="1"/>
</dbReference>
<dbReference type="Gene3D" id="3.20.20.80">
    <property type="entry name" value="Glycosidases"/>
    <property type="match status" value="1"/>
</dbReference>
<feature type="region of interest" description="Disordered" evidence="2">
    <location>
        <begin position="153"/>
        <end position="190"/>
    </location>
</feature>
<feature type="domain" description="Ricin B lectin" evidence="4">
    <location>
        <begin position="453"/>
        <end position="589"/>
    </location>
</feature>
<dbReference type="PROSITE" id="PS51904">
    <property type="entry name" value="GLYCOSYL_HYDROL_F25_2"/>
    <property type="match status" value="1"/>
</dbReference>
<feature type="signal peptide" evidence="3">
    <location>
        <begin position="1"/>
        <end position="28"/>
    </location>
</feature>
<dbReference type="Proteomes" id="UP000663067">
    <property type="component" value="Chromosome"/>
</dbReference>
<keyword evidence="3" id="KW-0732">Signal</keyword>
<dbReference type="EMBL" id="NMWV01000003">
    <property type="protein sequence ID" value="PLS25784.1"/>
    <property type="molecule type" value="Genomic_DNA"/>
</dbReference>
<dbReference type="RefSeq" id="WP_101625142.1">
    <property type="nucleotide sequence ID" value="NZ_CP071591.1"/>
</dbReference>
<evidence type="ECO:0000313" key="7">
    <source>
        <dbReference type="Proteomes" id="UP000234855"/>
    </source>
</evidence>
<dbReference type="PROSITE" id="PS50231">
    <property type="entry name" value="RICIN_B_LECTIN"/>
    <property type="match status" value="4"/>
</dbReference>
<feature type="domain" description="Ricin B lectin" evidence="4">
    <location>
        <begin position="757"/>
        <end position="895"/>
    </location>
</feature>
<dbReference type="CDD" id="cd06414">
    <property type="entry name" value="GH25_LytC-like"/>
    <property type="match status" value="1"/>
</dbReference>
<feature type="compositionally biased region" description="Basic and acidic residues" evidence="2">
    <location>
        <begin position="118"/>
        <end position="131"/>
    </location>
</feature>
<reference evidence="6 8" key="2">
    <citation type="submission" date="2021-03" db="EMBL/GenBank/DDBJ databases">
        <title>Genome sequencing of Bifidobacterium imperatoris JCM 32708.</title>
        <authorList>
            <person name="Kim J."/>
        </authorList>
    </citation>
    <scope>NUCLEOTIDE SEQUENCE [LARGE SCALE GENOMIC DNA]</scope>
    <source>
        <strain evidence="6 8">JCM 32708</strain>
    </source>
</reference>
<name>A0A2N5IUZ3_9BIFI</name>
<dbReference type="InterPro" id="IPR002053">
    <property type="entry name" value="Glyco_hydro_25"/>
</dbReference>
<dbReference type="SUPFAM" id="SSF51445">
    <property type="entry name" value="(Trans)glycosidases"/>
    <property type="match status" value="1"/>
</dbReference>
<feature type="domain" description="Ricin B lectin" evidence="4">
    <location>
        <begin position="917"/>
        <end position="1055"/>
    </location>
</feature>
<evidence type="ECO:0000256" key="1">
    <source>
        <dbReference type="ARBA" id="ARBA00010646"/>
    </source>
</evidence>
<evidence type="ECO:0000313" key="6">
    <source>
        <dbReference type="EMBL" id="QSY58258.1"/>
    </source>
</evidence>
<evidence type="ECO:0000259" key="4">
    <source>
        <dbReference type="SMART" id="SM00458"/>
    </source>
</evidence>
<feature type="compositionally biased region" description="Low complexity" evidence="2">
    <location>
        <begin position="156"/>
        <end position="185"/>
    </location>
</feature>
<gene>
    <name evidence="6" type="ORF">BLI708_02850</name>
    <name evidence="5" type="ORF">Tam1G_0199</name>
</gene>
<dbReference type="EMBL" id="CP071591">
    <property type="protein sequence ID" value="QSY58258.1"/>
    <property type="molecule type" value="Genomic_DNA"/>
</dbReference>
<dbReference type="InterPro" id="IPR000772">
    <property type="entry name" value="Ricin_B_lectin"/>
</dbReference>
<dbReference type="PANTHER" id="PTHR34135">
    <property type="entry name" value="LYSOZYME"/>
    <property type="match status" value="1"/>
</dbReference>
<dbReference type="GO" id="GO:0016052">
    <property type="term" value="P:carbohydrate catabolic process"/>
    <property type="evidence" value="ECO:0007669"/>
    <property type="project" value="TreeGrafter"/>
</dbReference>
<dbReference type="SMART" id="SM00458">
    <property type="entry name" value="RICIN"/>
    <property type="match status" value="4"/>
</dbReference>
<dbReference type="SUPFAM" id="SSF50370">
    <property type="entry name" value="Ricin B-like lectins"/>
    <property type="match status" value="4"/>
</dbReference>
<evidence type="ECO:0000256" key="3">
    <source>
        <dbReference type="SAM" id="SignalP"/>
    </source>
</evidence>
<accession>A0A2N5IUZ3</accession>
<evidence type="ECO:0000313" key="5">
    <source>
        <dbReference type="EMBL" id="PLS25784.1"/>
    </source>
</evidence>
<reference evidence="5 7" key="1">
    <citation type="submission" date="2017-07" db="EMBL/GenBank/DDBJ databases">
        <title>Bifidobacterium novel species.</title>
        <authorList>
            <person name="Lugli G.A."/>
            <person name="Milani C."/>
            <person name="Duranti S."/>
            <person name="Mangifesta M."/>
        </authorList>
    </citation>
    <scope>NUCLEOTIDE SEQUENCE [LARGE SCALE GENOMIC DNA]</scope>
    <source>
        <strain evidence="5 7">45</strain>
    </source>
</reference>
<evidence type="ECO:0000313" key="8">
    <source>
        <dbReference type="Proteomes" id="UP000663067"/>
    </source>
</evidence>
<comment type="similarity">
    <text evidence="1">Belongs to the glycosyl hydrolase 25 family.</text>
</comment>
<feature type="domain" description="Ricin B lectin" evidence="4">
    <location>
        <begin position="598"/>
        <end position="735"/>
    </location>
</feature>